<keyword evidence="3" id="KW-1185">Reference proteome</keyword>
<feature type="signal peptide" evidence="1">
    <location>
        <begin position="1"/>
        <end position="23"/>
    </location>
</feature>
<feature type="chain" id="PRO_5034889575" evidence="1">
    <location>
        <begin position="24"/>
        <end position="171"/>
    </location>
</feature>
<accession>A0A8H6H939</accession>
<keyword evidence="1" id="KW-0732">Signal</keyword>
<sequence>MHSARPGILGSWTLFLNPRLLLPQPINAEVYLMPSSTPITCISAGSKQKSVKTHYMNMVWSRALEDRTDQSATISEKFALGKTRQPAVFNIDSEECPSFCNIQAPTPQEHGYKAFNTTPSGFLHYSNVKGKGKQPLSIMSSSEIEVVSGPAFFPLINEEKTVNAGECLCCA</sequence>
<name>A0A8H6H939_9AGAR</name>
<evidence type="ECO:0000256" key="1">
    <source>
        <dbReference type="SAM" id="SignalP"/>
    </source>
</evidence>
<protein>
    <submittedName>
        <fullName evidence="2">Uncharacterized protein</fullName>
    </submittedName>
</protein>
<gene>
    <name evidence="2" type="ORF">DFP72DRAFT_860269</name>
</gene>
<reference evidence="2 3" key="1">
    <citation type="submission" date="2020-07" db="EMBL/GenBank/DDBJ databases">
        <title>Comparative genomics of pyrophilous fungi reveals a link between fire events and developmental genes.</title>
        <authorList>
            <consortium name="DOE Joint Genome Institute"/>
            <person name="Steindorff A.S."/>
            <person name="Carver A."/>
            <person name="Calhoun S."/>
            <person name="Stillman K."/>
            <person name="Liu H."/>
            <person name="Lipzen A."/>
            <person name="Pangilinan J."/>
            <person name="Labutti K."/>
            <person name="Bruns T.D."/>
            <person name="Grigoriev I.V."/>
        </authorList>
    </citation>
    <scope>NUCLEOTIDE SEQUENCE [LARGE SCALE GENOMIC DNA]</scope>
    <source>
        <strain evidence="2 3">CBS 144469</strain>
    </source>
</reference>
<dbReference type="Proteomes" id="UP000521943">
    <property type="component" value="Unassembled WGS sequence"/>
</dbReference>
<evidence type="ECO:0000313" key="2">
    <source>
        <dbReference type="EMBL" id="KAF6742663.1"/>
    </source>
</evidence>
<dbReference type="AlphaFoldDB" id="A0A8H6H939"/>
<proteinExistence type="predicted"/>
<evidence type="ECO:0000313" key="3">
    <source>
        <dbReference type="Proteomes" id="UP000521943"/>
    </source>
</evidence>
<organism evidence="2 3">
    <name type="scientific">Ephemerocybe angulata</name>
    <dbReference type="NCBI Taxonomy" id="980116"/>
    <lineage>
        <taxon>Eukaryota</taxon>
        <taxon>Fungi</taxon>
        <taxon>Dikarya</taxon>
        <taxon>Basidiomycota</taxon>
        <taxon>Agaricomycotina</taxon>
        <taxon>Agaricomycetes</taxon>
        <taxon>Agaricomycetidae</taxon>
        <taxon>Agaricales</taxon>
        <taxon>Agaricineae</taxon>
        <taxon>Psathyrellaceae</taxon>
        <taxon>Ephemerocybe</taxon>
    </lineage>
</organism>
<dbReference type="EMBL" id="JACGCI010000177">
    <property type="protein sequence ID" value="KAF6742663.1"/>
    <property type="molecule type" value="Genomic_DNA"/>
</dbReference>
<comment type="caution">
    <text evidence="2">The sequence shown here is derived from an EMBL/GenBank/DDBJ whole genome shotgun (WGS) entry which is preliminary data.</text>
</comment>